<evidence type="ECO:0000256" key="5">
    <source>
        <dbReference type="PIRSR" id="PIRSR001227-2"/>
    </source>
</evidence>
<feature type="binding site" evidence="5">
    <location>
        <position position="333"/>
    </location>
    <ligand>
        <name>Ca(2+)</name>
        <dbReference type="ChEBI" id="CHEBI:29108"/>
    </ligand>
</feature>
<dbReference type="Gene3D" id="1.10.1400.10">
    <property type="match status" value="1"/>
</dbReference>
<dbReference type="GO" id="GO:0017000">
    <property type="term" value="P:antibiotic biosynthetic process"/>
    <property type="evidence" value="ECO:0007669"/>
    <property type="project" value="InterPro"/>
</dbReference>
<dbReference type="GO" id="GO:0016811">
    <property type="term" value="F:hydrolase activity, acting on carbon-nitrogen (but not peptide) bonds, in linear amides"/>
    <property type="evidence" value="ECO:0007669"/>
    <property type="project" value="InterPro"/>
</dbReference>
<dbReference type="GO" id="GO:0046872">
    <property type="term" value="F:metal ion binding"/>
    <property type="evidence" value="ECO:0007669"/>
    <property type="project" value="UniProtKB-KW"/>
</dbReference>
<dbReference type="Proteomes" id="UP000217257">
    <property type="component" value="Chromosome"/>
</dbReference>
<dbReference type="PANTHER" id="PTHR34218:SF4">
    <property type="entry name" value="ACYL-HOMOSERINE LACTONE ACYLASE QUIP"/>
    <property type="match status" value="1"/>
</dbReference>
<keyword evidence="2" id="KW-0378">Hydrolase</keyword>
<organism evidence="6 7">
    <name type="scientific">Cystobacter fuscus</name>
    <dbReference type="NCBI Taxonomy" id="43"/>
    <lineage>
        <taxon>Bacteria</taxon>
        <taxon>Pseudomonadati</taxon>
        <taxon>Myxococcota</taxon>
        <taxon>Myxococcia</taxon>
        <taxon>Myxococcales</taxon>
        <taxon>Cystobacterineae</taxon>
        <taxon>Archangiaceae</taxon>
        <taxon>Cystobacter</taxon>
    </lineage>
</organism>
<keyword evidence="5" id="KW-0479">Metal-binding</keyword>
<dbReference type="AlphaFoldDB" id="A0A250JCA8"/>
<dbReference type="Gene3D" id="3.60.20.10">
    <property type="entry name" value="Glutamine Phosphoribosylpyrophosphate, subunit 1, domain 1"/>
    <property type="match status" value="1"/>
</dbReference>
<dbReference type="InterPro" id="IPR043147">
    <property type="entry name" value="Penicillin_amidase_A-knob"/>
</dbReference>
<comment type="similarity">
    <text evidence="1">Belongs to the peptidase S45 family.</text>
</comment>
<dbReference type="InterPro" id="IPR023343">
    <property type="entry name" value="Penicillin_amidase_dom1"/>
</dbReference>
<dbReference type="Gene3D" id="1.10.439.10">
    <property type="entry name" value="Penicillin Amidohydrolase, domain 1"/>
    <property type="match status" value="1"/>
</dbReference>
<sequence>MDNQGRRSRSRLRTVLRGLFLLLLVLVGALGLGGYVLTKRQGLRYEAQVTPAGARVSFDGHGIPTAEAPDWSTLLRAQGYLHAGERLWQMDLMRRQGAGRLSEWFGEAAFPSDERRHQEDWEGVASRAAESLPPGERRECEDYAEGVNQFIREHRWGAGIEYVLLGVQPEPWRCQDSLLVLMSVAEALSAESFQDIRRNYYHQRLPEDWERFLYPDVHPWNHPLFEGDSQPLPSLPEPGNYLPATPIDAVQLGSRVERPSPIGSNGWTWRDGTSAFLANDPHLEQSVPQLWYAIRLKRSPEDWVVGASIPGLPGVVLGMNPHFAWGVTSLGEDIDDLLVEKLSPDGASYLAEVVEGREVWRPLQRKDSRVKVRGGEERTVHGLATHRGPLLRRPELGDQAYSRQWLPLKEGTLRLPLLALAQARDWQSFNTVMDGFTVPAVNVLWIDRQGNMGYRATGLTVERRSTGLLPQPAVAGEWKGIRPGSERPRLYRPVATSPGTSDALVSANQRVWPDRFGAYWGSDERADRIQTLLGTGAALSPTDMERMQLDTYSRYHHELARWMVKHARPRNDAERALLTQWRGWDGSAEHAPATFTEVAFAERQFVTLLLDRVRARYQLTAEERSQTRYSAYLQSAWVLTLLENEGSLRVFGLTDDALATALLDRVLQSREAGKLQPYPEKNAWGAQHPFAEEIPVLGDLFRVESFPQVGYEGLVRVETPVYGATVRLVWDLAHPERSTWLFPTGQSGHIGSPHFRSMQRDWAGGTTRAPVFEEPSAWGLSRAK</sequence>
<protein>
    <submittedName>
        <fullName evidence="6">Penicillin amidase</fullName>
    </submittedName>
</protein>
<evidence type="ECO:0000256" key="2">
    <source>
        <dbReference type="ARBA" id="ARBA00022801"/>
    </source>
</evidence>
<dbReference type="PANTHER" id="PTHR34218">
    <property type="entry name" value="PEPTIDASE S45 PENICILLIN AMIDASE"/>
    <property type="match status" value="1"/>
</dbReference>
<dbReference type="InterPro" id="IPR043146">
    <property type="entry name" value="Penicillin_amidase_N_B-knob"/>
</dbReference>
<accession>A0A250JCA8</accession>
<dbReference type="Pfam" id="PF01804">
    <property type="entry name" value="Penicil_amidase"/>
    <property type="match status" value="1"/>
</dbReference>
<evidence type="ECO:0000313" key="7">
    <source>
        <dbReference type="Proteomes" id="UP000217257"/>
    </source>
</evidence>
<dbReference type="EMBL" id="CP022098">
    <property type="protein sequence ID" value="ATB41112.1"/>
    <property type="molecule type" value="Genomic_DNA"/>
</dbReference>
<dbReference type="InterPro" id="IPR029055">
    <property type="entry name" value="Ntn_hydrolases_N"/>
</dbReference>
<keyword evidence="3" id="KW-0865">Zymogen</keyword>
<dbReference type="SUPFAM" id="SSF56235">
    <property type="entry name" value="N-terminal nucleophile aminohydrolases (Ntn hydrolases)"/>
    <property type="match status" value="1"/>
</dbReference>
<dbReference type="RefSeq" id="WP_095988885.1">
    <property type="nucleotide sequence ID" value="NZ_CP022098.1"/>
</dbReference>
<dbReference type="InterPro" id="IPR014395">
    <property type="entry name" value="Pen/GL7ACA/AHL_acylase"/>
</dbReference>
<evidence type="ECO:0000256" key="4">
    <source>
        <dbReference type="PIRSR" id="PIRSR001227-1"/>
    </source>
</evidence>
<dbReference type="InterPro" id="IPR002692">
    <property type="entry name" value="S45"/>
</dbReference>
<feature type="active site" description="Nucleophile" evidence="4">
    <location>
        <position position="264"/>
    </location>
</feature>
<gene>
    <name evidence="6" type="ORF">CYFUS_006574</name>
</gene>
<reference evidence="6 7" key="1">
    <citation type="submission" date="2017-06" db="EMBL/GenBank/DDBJ databases">
        <title>Sequencing and comparative analysis of myxobacterial genomes.</title>
        <authorList>
            <person name="Rupp O."/>
            <person name="Goesmann A."/>
            <person name="Sogaard-Andersen L."/>
        </authorList>
    </citation>
    <scope>NUCLEOTIDE SEQUENCE [LARGE SCALE GENOMIC DNA]</scope>
    <source>
        <strain evidence="6 7">DSM 52655</strain>
    </source>
</reference>
<proteinExistence type="inferred from homology"/>
<comment type="cofactor">
    <cofactor evidence="5">
        <name>Ca(2+)</name>
        <dbReference type="ChEBI" id="CHEBI:29108"/>
    </cofactor>
    <text evidence="5">Binds 1 Ca(2+) ion per dimer.</text>
</comment>
<evidence type="ECO:0000256" key="3">
    <source>
        <dbReference type="ARBA" id="ARBA00023145"/>
    </source>
</evidence>
<name>A0A250JCA8_9BACT</name>
<feature type="binding site" evidence="5">
    <location>
        <position position="336"/>
    </location>
    <ligand>
        <name>Ca(2+)</name>
        <dbReference type="ChEBI" id="CHEBI:29108"/>
    </ligand>
</feature>
<evidence type="ECO:0000256" key="1">
    <source>
        <dbReference type="ARBA" id="ARBA00006586"/>
    </source>
</evidence>
<dbReference type="KEGG" id="cfus:CYFUS_006574"/>
<dbReference type="PIRSF" id="PIRSF001227">
    <property type="entry name" value="Pen_acylase"/>
    <property type="match status" value="1"/>
</dbReference>
<evidence type="ECO:0000313" key="6">
    <source>
        <dbReference type="EMBL" id="ATB41112.1"/>
    </source>
</evidence>
<dbReference type="Gene3D" id="2.30.120.10">
    <property type="match status" value="1"/>
</dbReference>
<keyword evidence="5" id="KW-0106">Calcium</keyword>